<dbReference type="Gene3D" id="1.10.8.200">
    <property type="entry name" value="Replisome organizer (g39p helicase loader/inhibitor protein)"/>
    <property type="match status" value="1"/>
</dbReference>
<dbReference type="EMBL" id="JAGGKK010000017">
    <property type="protein sequence ID" value="MBP1950045.1"/>
    <property type="molecule type" value="Genomic_DNA"/>
</dbReference>
<dbReference type="InterPro" id="IPR036173">
    <property type="entry name" value="G39-like_N_sf"/>
</dbReference>
<dbReference type="Proteomes" id="UP001519328">
    <property type="component" value="Unassembled WGS sequence"/>
</dbReference>
<evidence type="ECO:0000313" key="2">
    <source>
        <dbReference type="Proteomes" id="UP001519328"/>
    </source>
</evidence>
<proteinExistence type="predicted"/>
<comment type="caution">
    <text evidence="1">The sequence shown here is derived from an EMBL/GenBank/DDBJ whole genome shotgun (WGS) entry which is preliminary data.</text>
</comment>
<reference evidence="1 2" key="1">
    <citation type="submission" date="2021-03" db="EMBL/GenBank/DDBJ databases">
        <title>Genomic Encyclopedia of Type Strains, Phase IV (KMG-IV): sequencing the most valuable type-strain genomes for metagenomic binning, comparative biology and taxonomic classification.</title>
        <authorList>
            <person name="Goeker M."/>
        </authorList>
    </citation>
    <scope>NUCLEOTIDE SEQUENCE [LARGE SCALE GENOMIC DNA]</scope>
    <source>
        <strain evidence="1 2">DSM 21085</strain>
    </source>
</reference>
<keyword evidence="2" id="KW-1185">Reference proteome</keyword>
<sequence>MKREEVKEVFKQLNFAYSQFSVTPEKVDAWHKLLQDQNPARVMVNAERYILDNKFPPALADIRERRTEAQEDDFLDKLKKWEEEAVGYKP</sequence>
<gene>
    <name evidence="1" type="ORF">J2Z82_003001</name>
</gene>
<organism evidence="1 2">
    <name type="scientific">Virgibacillus litoralis</name>
    <dbReference type="NCBI Taxonomy" id="578221"/>
    <lineage>
        <taxon>Bacteria</taxon>
        <taxon>Bacillati</taxon>
        <taxon>Bacillota</taxon>
        <taxon>Bacilli</taxon>
        <taxon>Bacillales</taxon>
        <taxon>Bacillaceae</taxon>
        <taxon>Virgibacillus</taxon>
    </lineage>
</organism>
<dbReference type="RefSeq" id="WP_209481493.1">
    <property type="nucleotide sequence ID" value="NZ_JAGGKK010000017.1"/>
</dbReference>
<protein>
    <submittedName>
        <fullName evidence="1">Transketolase</fullName>
    </submittedName>
</protein>
<name>A0ABS4HGK5_9BACI</name>
<accession>A0ABS4HGK5</accession>
<evidence type="ECO:0000313" key="1">
    <source>
        <dbReference type="EMBL" id="MBP1950045.1"/>
    </source>
</evidence>
<dbReference type="SUPFAM" id="SSF89064">
    <property type="entry name" value="Replisome organizer (g39p helicase loader/inhibitor protein)"/>
    <property type="match status" value="1"/>
</dbReference>